<gene>
    <name evidence="7" type="ORF">DPC26_22915</name>
    <name evidence="8" type="ORF">FRN22_22015</name>
</gene>
<evidence type="ECO:0000256" key="1">
    <source>
        <dbReference type="ARBA" id="ARBA00004141"/>
    </source>
</evidence>
<evidence type="ECO:0000313" key="8">
    <source>
        <dbReference type="EMBL" id="ECK7315382.1"/>
    </source>
</evidence>
<protein>
    <submittedName>
        <fullName evidence="8">Iron permease</fullName>
    </submittedName>
</protein>
<comment type="similarity">
    <text evidence="2">Belongs to the oxidase-dependent Fe transporter (OFeT) (TC 9.A.10.1) family.</text>
</comment>
<proteinExistence type="inferred from homology"/>
<evidence type="ECO:0000256" key="2">
    <source>
        <dbReference type="ARBA" id="ARBA00008333"/>
    </source>
</evidence>
<evidence type="ECO:0000256" key="3">
    <source>
        <dbReference type="ARBA" id="ARBA00022692"/>
    </source>
</evidence>
<feature type="transmembrane region" description="Helical" evidence="6">
    <location>
        <begin position="90"/>
        <end position="114"/>
    </location>
</feature>
<dbReference type="GO" id="GO:0033573">
    <property type="term" value="C:high-affinity iron permease complex"/>
    <property type="evidence" value="ECO:0007669"/>
    <property type="project" value="InterPro"/>
</dbReference>
<feature type="transmembrane region" description="Helical" evidence="6">
    <location>
        <begin position="126"/>
        <end position="146"/>
    </location>
</feature>
<dbReference type="EMBL" id="AAJCYU010000043">
    <property type="protein sequence ID" value="ECK7315382.1"/>
    <property type="molecule type" value="Genomic_DNA"/>
</dbReference>
<name>A0A3V2RCL8_SALET</name>
<dbReference type="Pfam" id="PF03239">
    <property type="entry name" value="FTR1"/>
    <property type="match status" value="1"/>
</dbReference>
<comment type="caution">
    <text evidence="8">The sequence shown here is derived from an EMBL/GenBank/DDBJ whole genome shotgun (WGS) entry which is preliminary data.</text>
</comment>
<evidence type="ECO:0000256" key="5">
    <source>
        <dbReference type="ARBA" id="ARBA00023136"/>
    </source>
</evidence>
<feature type="transmembrane region" description="Helical" evidence="6">
    <location>
        <begin position="185"/>
        <end position="205"/>
    </location>
</feature>
<evidence type="ECO:0000313" key="7">
    <source>
        <dbReference type="EMBL" id="ECI4618424.1"/>
    </source>
</evidence>
<accession>A0A3V2RCL8</accession>
<organism evidence="8">
    <name type="scientific">Salmonella enterica I</name>
    <dbReference type="NCBI Taxonomy" id="59201"/>
    <lineage>
        <taxon>Bacteria</taxon>
        <taxon>Pseudomonadati</taxon>
        <taxon>Pseudomonadota</taxon>
        <taxon>Gammaproteobacteria</taxon>
        <taxon>Enterobacterales</taxon>
        <taxon>Enterobacteriaceae</taxon>
        <taxon>Salmonella</taxon>
    </lineage>
</organism>
<dbReference type="GO" id="GO:0015093">
    <property type="term" value="F:ferrous iron transmembrane transporter activity"/>
    <property type="evidence" value="ECO:0007669"/>
    <property type="project" value="TreeGrafter"/>
</dbReference>
<feature type="transmembrane region" description="Helical" evidence="6">
    <location>
        <begin position="12"/>
        <end position="32"/>
    </location>
</feature>
<feature type="transmembrane region" description="Helical" evidence="6">
    <location>
        <begin position="53"/>
        <end position="78"/>
    </location>
</feature>
<dbReference type="InterPro" id="IPR004923">
    <property type="entry name" value="FTR1/Fip1/EfeU"/>
</dbReference>
<evidence type="ECO:0000256" key="4">
    <source>
        <dbReference type="ARBA" id="ARBA00022989"/>
    </source>
</evidence>
<keyword evidence="3 6" id="KW-0812">Transmembrane</keyword>
<dbReference type="PANTHER" id="PTHR31632">
    <property type="entry name" value="IRON TRANSPORTER FTH1"/>
    <property type="match status" value="1"/>
</dbReference>
<dbReference type="AlphaFoldDB" id="A0A3V2RCL8"/>
<dbReference type="EMBL" id="AAIVFG010000046">
    <property type="protein sequence ID" value="ECI4618424.1"/>
    <property type="molecule type" value="Genomic_DNA"/>
</dbReference>
<comment type="subcellular location">
    <subcellularLocation>
        <location evidence="1">Membrane</location>
        <topology evidence="1">Multi-pass membrane protein</topology>
    </subcellularLocation>
</comment>
<sequence length="211" mass="22828">MLDGRGLEIFSISIMLLTVLMLSWQVLWMSGYGKRYASSCYCETERLLTQSGYYSIAILVALTVLREGAEVVLFLYSLSLTSTGRVDAGILPGGIAGLLLGGLVLWGVYSGLVLISLRTFFAASNFFLILIAAGLASQAAGILARVDILPALGWQLWDTSSILPDNSWAGTLAHTILGYTATPSGIQICAWLLVFVGIITLRFYLLQRGQH</sequence>
<keyword evidence="5 6" id="KW-0472">Membrane</keyword>
<reference evidence="8" key="1">
    <citation type="submission" date="2019-08" db="EMBL/GenBank/DDBJ databases">
        <authorList>
            <person name="Ashton P.M."/>
            <person name="Dallman T."/>
            <person name="Nair S."/>
            <person name="De Pinna E."/>
            <person name="Peters T."/>
            <person name="Grant K."/>
        </authorList>
    </citation>
    <scope>NUCLEOTIDE SEQUENCE</scope>
    <source>
        <strain evidence="7">527491</strain>
        <strain evidence="8">780192</strain>
    </source>
</reference>
<keyword evidence="4 6" id="KW-1133">Transmembrane helix</keyword>
<evidence type="ECO:0000256" key="6">
    <source>
        <dbReference type="SAM" id="Phobius"/>
    </source>
</evidence>
<dbReference type="PANTHER" id="PTHR31632:SF2">
    <property type="entry name" value="PLASMA MEMBRANE IRON PERMEASE"/>
    <property type="match status" value="1"/>
</dbReference>